<dbReference type="PANTHER" id="PTHR44329">
    <property type="entry name" value="SERINE/THREONINE-PROTEIN KINASE TNNI3K-RELATED"/>
    <property type="match status" value="1"/>
</dbReference>
<evidence type="ECO:0000256" key="7">
    <source>
        <dbReference type="SAM" id="MobiDB-lite"/>
    </source>
</evidence>
<dbReference type="EMBL" id="FN647694">
    <property type="protein sequence ID" value="CBJ28327.1"/>
    <property type="molecule type" value="Genomic_DNA"/>
</dbReference>
<dbReference type="InterPro" id="IPR008271">
    <property type="entry name" value="Ser/Thr_kinase_AS"/>
</dbReference>
<evidence type="ECO:0000256" key="4">
    <source>
        <dbReference type="ARBA" id="ARBA00022777"/>
    </source>
</evidence>
<keyword evidence="2" id="KW-0808">Transferase</keyword>
<dbReference type="OrthoDB" id="339325at2759"/>
<dbReference type="InterPro" id="IPR011990">
    <property type="entry name" value="TPR-like_helical_dom_sf"/>
</dbReference>
<dbReference type="InterPro" id="IPR017441">
    <property type="entry name" value="Protein_kinase_ATP_BS"/>
</dbReference>
<dbReference type="InterPro" id="IPR036537">
    <property type="entry name" value="Adaptor_Cbl_N_dom_sf"/>
</dbReference>
<dbReference type="GO" id="GO:0004674">
    <property type="term" value="F:protein serine/threonine kinase activity"/>
    <property type="evidence" value="ECO:0007669"/>
    <property type="project" value="UniProtKB-KW"/>
</dbReference>
<dbReference type="PROSITE" id="PS00107">
    <property type="entry name" value="PROTEIN_KINASE_ATP"/>
    <property type="match status" value="1"/>
</dbReference>
<dbReference type="CDD" id="cd21037">
    <property type="entry name" value="MLKL_NTD"/>
    <property type="match status" value="1"/>
</dbReference>
<dbReference type="GO" id="GO:0007166">
    <property type="term" value="P:cell surface receptor signaling pathway"/>
    <property type="evidence" value="ECO:0007669"/>
    <property type="project" value="InterPro"/>
</dbReference>
<feature type="region of interest" description="Disordered" evidence="7">
    <location>
        <begin position="529"/>
        <end position="562"/>
    </location>
</feature>
<dbReference type="GO" id="GO:0005524">
    <property type="term" value="F:ATP binding"/>
    <property type="evidence" value="ECO:0007669"/>
    <property type="project" value="UniProtKB-UniRule"/>
</dbReference>
<dbReference type="InterPro" id="IPR000719">
    <property type="entry name" value="Prot_kinase_dom"/>
</dbReference>
<dbReference type="PANTHER" id="PTHR44329:SF288">
    <property type="entry name" value="MITOGEN-ACTIVATED PROTEIN KINASE KINASE KINASE 20"/>
    <property type="match status" value="1"/>
</dbReference>
<dbReference type="Pfam" id="PF22215">
    <property type="entry name" value="MLKL_N"/>
    <property type="match status" value="1"/>
</dbReference>
<feature type="region of interest" description="Disordered" evidence="7">
    <location>
        <begin position="443"/>
        <end position="470"/>
    </location>
</feature>
<dbReference type="SUPFAM" id="SSF56112">
    <property type="entry name" value="Protein kinase-like (PK-like)"/>
    <property type="match status" value="1"/>
</dbReference>
<dbReference type="Gene3D" id="1.10.510.10">
    <property type="entry name" value="Transferase(Phosphotransferase) domain 1"/>
    <property type="match status" value="1"/>
</dbReference>
<feature type="binding site" evidence="6">
    <location>
        <position position="206"/>
    </location>
    <ligand>
        <name>ATP</name>
        <dbReference type="ChEBI" id="CHEBI:30616"/>
    </ligand>
</feature>
<dbReference type="SUPFAM" id="SSF48452">
    <property type="entry name" value="TPR-like"/>
    <property type="match status" value="1"/>
</dbReference>
<evidence type="ECO:0000259" key="8">
    <source>
        <dbReference type="PROSITE" id="PS50011"/>
    </source>
</evidence>
<accession>D7FGQ1</accession>
<evidence type="ECO:0000256" key="1">
    <source>
        <dbReference type="ARBA" id="ARBA00022527"/>
    </source>
</evidence>
<keyword evidence="9" id="KW-0829">Tyrosine-protein kinase</keyword>
<dbReference type="SMART" id="SM00220">
    <property type="entry name" value="S_TKc"/>
    <property type="match status" value="1"/>
</dbReference>
<feature type="domain" description="Protein kinase" evidence="8">
    <location>
        <begin position="179"/>
        <end position="434"/>
    </location>
</feature>
<dbReference type="InterPro" id="IPR059179">
    <property type="entry name" value="MLKL-like_MCAfunc"/>
</dbReference>
<dbReference type="Pfam" id="PF07714">
    <property type="entry name" value="PK_Tyr_Ser-Thr"/>
    <property type="match status" value="1"/>
</dbReference>
<dbReference type="GO" id="GO:0004713">
    <property type="term" value="F:protein tyrosine kinase activity"/>
    <property type="evidence" value="ECO:0007669"/>
    <property type="project" value="UniProtKB-KW"/>
</dbReference>
<feature type="compositionally biased region" description="Low complexity" evidence="7">
    <location>
        <begin position="448"/>
        <end position="458"/>
    </location>
</feature>
<sequence>MADVAVAVLRVVADIRNVAERIQQKDGQAWRLSDRVSAIESPVLAVKEGSKVSSSESLHQLLLAVEEIRNFLEGYARTTNFNRALKRKANADNFAKLSVMLTEGMQALQLDIAVDAWAKEDASDRLDDLENMVGIMERMERNRTDNHEEVMGVLKALRQDERTELTGWVEIDYDKDLDLDGSTLLGSGGFGEVRTAKWNGADVAVKHLLTGGLQRDCIRSLRKEIRLHSSLHFEFVAALYAASTIAPHLCLVVELARGGSLQHYLYSTTAPLAHALQTAFLYDIARGMSFLHTKGILHRDLKSANVLMFANSRLKLCDFGLSKVKTDLSSRSMHGAVGTTQWMSPEEMDESPANELTDVYSFGVLCFEVATRTEPFKGKRPAQVIGAVLYRNERPKLPHGASASPDVVPLMEQCWKEDPKERPEGFEPVVVALANVVSRVGDPRHHGAAATHGSSSSGPNVNGDAPSVAPSMARLTVGGEVEASGLTDFASQPTGADSGTSADERNALLPAVSGSGRGFSALGRKLSRRAAKGTGGEHMFAPSADLPMASEDPLPSTGSNRLKKKLSKMFGRTLSTRGKHEEEELLNERPDQLDLEVAKELHVRAEDLRNQGKYDEAAQLYLRATGIWENILGRDDPLVATALNNRAGLLSSESGV</sequence>
<dbReference type="Proteomes" id="UP000002630">
    <property type="component" value="Linkage Group LG29"/>
</dbReference>
<keyword evidence="10" id="KW-1185">Reference proteome</keyword>
<evidence type="ECO:0000313" key="9">
    <source>
        <dbReference type="EMBL" id="CBJ28327.1"/>
    </source>
</evidence>
<dbReference type="PRINTS" id="PR00109">
    <property type="entry name" value="TYRKINASE"/>
</dbReference>
<dbReference type="Gene3D" id="1.20.930.20">
    <property type="entry name" value="Adaptor protein Cbl, N-terminal domain"/>
    <property type="match status" value="1"/>
</dbReference>
<dbReference type="InterPro" id="IPR001245">
    <property type="entry name" value="Ser-Thr/Tyr_kinase_cat_dom"/>
</dbReference>
<dbReference type="Pfam" id="PF13424">
    <property type="entry name" value="TPR_12"/>
    <property type="match status" value="1"/>
</dbReference>
<evidence type="ECO:0000256" key="6">
    <source>
        <dbReference type="PROSITE-ProRule" id="PRU10141"/>
    </source>
</evidence>
<dbReference type="PROSITE" id="PS50011">
    <property type="entry name" value="PROTEIN_KINASE_DOM"/>
    <property type="match status" value="1"/>
</dbReference>
<proteinExistence type="predicted"/>
<evidence type="ECO:0000256" key="3">
    <source>
        <dbReference type="ARBA" id="ARBA00022741"/>
    </source>
</evidence>
<dbReference type="PROSITE" id="PS00108">
    <property type="entry name" value="PROTEIN_KINASE_ST"/>
    <property type="match status" value="1"/>
</dbReference>
<evidence type="ECO:0000256" key="2">
    <source>
        <dbReference type="ARBA" id="ARBA00022679"/>
    </source>
</evidence>
<dbReference type="Gene3D" id="1.25.40.10">
    <property type="entry name" value="Tetratricopeptide repeat domain"/>
    <property type="match status" value="1"/>
</dbReference>
<organism evidence="9 10">
    <name type="scientific">Ectocarpus siliculosus</name>
    <name type="common">Brown alga</name>
    <name type="synonym">Conferva siliculosa</name>
    <dbReference type="NCBI Taxonomy" id="2880"/>
    <lineage>
        <taxon>Eukaryota</taxon>
        <taxon>Sar</taxon>
        <taxon>Stramenopiles</taxon>
        <taxon>Ochrophyta</taxon>
        <taxon>PX clade</taxon>
        <taxon>Phaeophyceae</taxon>
        <taxon>Ectocarpales</taxon>
        <taxon>Ectocarpaceae</taxon>
        <taxon>Ectocarpus</taxon>
    </lineage>
</organism>
<gene>
    <name evidence="9" type="ORF">Esi_0101_0011</name>
</gene>
<name>D7FGQ1_ECTSI</name>
<keyword evidence="5 6" id="KW-0067">ATP-binding</keyword>
<dbReference type="AlphaFoldDB" id="D7FGQ1"/>
<dbReference type="InParanoid" id="D7FGQ1"/>
<dbReference type="OMA" id="VGIMERM"/>
<dbReference type="EMBL" id="FN649754">
    <property type="protein sequence ID" value="CBJ28327.1"/>
    <property type="molecule type" value="Genomic_DNA"/>
</dbReference>
<protein>
    <submittedName>
        <fullName evidence="9">ATP binding / kinase/ protein kinase/ protein serine/threonine kinase/ protein-tyrosine kinase/ sign</fullName>
    </submittedName>
</protein>
<dbReference type="InterPro" id="IPR054000">
    <property type="entry name" value="MLKL_N"/>
</dbReference>
<dbReference type="STRING" id="2880.D7FGQ1"/>
<keyword evidence="1" id="KW-0723">Serine/threonine-protein kinase</keyword>
<dbReference type="eggNOG" id="KOG0192">
    <property type="taxonomic scope" value="Eukaryota"/>
</dbReference>
<evidence type="ECO:0000256" key="5">
    <source>
        <dbReference type="ARBA" id="ARBA00022840"/>
    </source>
</evidence>
<keyword evidence="4 9" id="KW-0418">Kinase</keyword>
<evidence type="ECO:0000313" key="10">
    <source>
        <dbReference type="Proteomes" id="UP000002630"/>
    </source>
</evidence>
<dbReference type="InterPro" id="IPR051681">
    <property type="entry name" value="Ser/Thr_Kinases-Pseudokinases"/>
</dbReference>
<keyword evidence="3 6" id="KW-0547">Nucleotide-binding</keyword>
<dbReference type="InterPro" id="IPR011009">
    <property type="entry name" value="Kinase-like_dom_sf"/>
</dbReference>
<reference evidence="9 10" key="1">
    <citation type="journal article" date="2010" name="Nature">
        <title>The Ectocarpus genome and the independent evolution of multicellularity in brown algae.</title>
        <authorList>
            <person name="Cock J.M."/>
            <person name="Sterck L."/>
            <person name="Rouze P."/>
            <person name="Scornet D."/>
            <person name="Allen A.E."/>
            <person name="Amoutzias G."/>
            <person name="Anthouard V."/>
            <person name="Artiguenave F."/>
            <person name="Aury J.M."/>
            <person name="Badger J.H."/>
            <person name="Beszteri B."/>
            <person name="Billiau K."/>
            <person name="Bonnet E."/>
            <person name="Bothwell J.H."/>
            <person name="Bowler C."/>
            <person name="Boyen C."/>
            <person name="Brownlee C."/>
            <person name="Carrano C.J."/>
            <person name="Charrier B."/>
            <person name="Cho G.Y."/>
            <person name="Coelho S.M."/>
            <person name="Collen J."/>
            <person name="Corre E."/>
            <person name="Da Silva C."/>
            <person name="Delage L."/>
            <person name="Delaroque N."/>
            <person name="Dittami S.M."/>
            <person name="Doulbeau S."/>
            <person name="Elias M."/>
            <person name="Farnham G."/>
            <person name="Gachon C.M."/>
            <person name="Gschloessl B."/>
            <person name="Heesch S."/>
            <person name="Jabbari K."/>
            <person name="Jubin C."/>
            <person name="Kawai H."/>
            <person name="Kimura K."/>
            <person name="Kloareg B."/>
            <person name="Kupper F.C."/>
            <person name="Lang D."/>
            <person name="Le Bail A."/>
            <person name="Leblanc C."/>
            <person name="Lerouge P."/>
            <person name="Lohr M."/>
            <person name="Lopez P.J."/>
            <person name="Martens C."/>
            <person name="Maumus F."/>
            <person name="Michel G."/>
            <person name="Miranda-Saavedra D."/>
            <person name="Morales J."/>
            <person name="Moreau H."/>
            <person name="Motomura T."/>
            <person name="Nagasato C."/>
            <person name="Napoli C.A."/>
            <person name="Nelson D.R."/>
            <person name="Nyvall-Collen P."/>
            <person name="Peters A.F."/>
            <person name="Pommier C."/>
            <person name="Potin P."/>
            <person name="Poulain J."/>
            <person name="Quesneville H."/>
            <person name="Read B."/>
            <person name="Rensing S.A."/>
            <person name="Ritter A."/>
            <person name="Rousvoal S."/>
            <person name="Samanta M."/>
            <person name="Samson G."/>
            <person name="Schroeder D.C."/>
            <person name="Segurens B."/>
            <person name="Strittmatter M."/>
            <person name="Tonon T."/>
            <person name="Tregear J.W."/>
            <person name="Valentin K."/>
            <person name="von Dassow P."/>
            <person name="Yamagishi T."/>
            <person name="Van de Peer Y."/>
            <person name="Wincker P."/>
        </authorList>
    </citation>
    <scope>NUCLEOTIDE SEQUENCE [LARGE SCALE GENOMIC DNA]</scope>
    <source>
        <strain evidence="10">Ec32 / CCAP1310/4</strain>
    </source>
</reference>
<dbReference type="CDD" id="cd13999">
    <property type="entry name" value="STKc_MAP3K-like"/>
    <property type="match status" value="1"/>
</dbReference>